<organism evidence="1">
    <name type="scientific">marine sediment metagenome</name>
    <dbReference type="NCBI Taxonomy" id="412755"/>
    <lineage>
        <taxon>unclassified sequences</taxon>
        <taxon>metagenomes</taxon>
        <taxon>ecological metagenomes</taxon>
    </lineage>
</organism>
<evidence type="ECO:0000313" key="1">
    <source>
        <dbReference type="EMBL" id="GAI10783.1"/>
    </source>
</evidence>
<sequence>GILFYNTFIEIGNKKFLDAPDKVKVDYRSFKTIEDTEKFIFMVWLKDTITSLEKKNLPKGEYAKFIEAKKTQEIREAMKKLRESLTHCKNCGARIQSKEQLLCEECGENLIESISQK</sequence>
<dbReference type="EMBL" id="BARV01007644">
    <property type="protein sequence ID" value="GAI10783.1"/>
    <property type="molecule type" value="Genomic_DNA"/>
</dbReference>
<reference evidence="1" key="1">
    <citation type="journal article" date="2014" name="Front. Microbiol.">
        <title>High frequency of phylogenetically diverse reductive dehalogenase-homologous genes in deep subseafloor sedimentary metagenomes.</title>
        <authorList>
            <person name="Kawai M."/>
            <person name="Futagami T."/>
            <person name="Toyoda A."/>
            <person name="Takaki Y."/>
            <person name="Nishi S."/>
            <person name="Hori S."/>
            <person name="Arai W."/>
            <person name="Tsubouchi T."/>
            <person name="Morono Y."/>
            <person name="Uchiyama I."/>
            <person name="Ito T."/>
            <person name="Fujiyama A."/>
            <person name="Inagaki F."/>
            <person name="Takami H."/>
        </authorList>
    </citation>
    <scope>NUCLEOTIDE SEQUENCE</scope>
    <source>
        <strain evidence="1">Expedition CK06-06</strain>
    </source>
</reference>
<accession>X1KVQ7</accession>
<protein>
    <recommendedName>
        <fullName evidence="2">Zinc-ribbon domain-containing protein</fullName>
    </recommendedName>
</protein>
<gene>
    <name evidence="1" type="ORF">S06H3_15528</name>
</gene>
<feature type="non-terminal residue" evidence="1">
    <location>
        <position position="1"/>
    </location>
</feature>
<proteinExistence type="predicted"/>
<comment type="caution">
    <text evidence="1">The sequence shown here is derived from an EMBL/GenBank/DDBJ whole genome shotgun (WGS) entry which is preliminary data.</text>
</comment>
<dbReference type="AlphaFoldDB" id="X1KVQ7"/>
<evidence type="ECO:0008006" key="2">
    <source>
        <dbReference type="Google" id="ProtNLM"/>
    </source>
</evidence>
<name>X1KVQ7_9ZZZZ</name>